<keyword evidence="3" id="KW-0449">Lipoprotein</keyword>
<dbReference type="Pfam" id="PF05714">
    <property type="entry name" value="PFam54_60"/>
    <property type="match status" value="1"/>
</dbReference>
<proteinExistence type="predicted"/>
<gene>
    <name evidence="3" type="ORF">BSV1_I23</name>
</gene>
<dbReference type="Gene3D" id="1.10.3160.10">
    <property type="entry name" value="Bbcrasp-1"/>
    <property type="match status" value="1"/>
</dbReference>
<dbReference type="RefSeq" id="WP_012672210.1">
    <property type="nucleotide sequence ID" value="NC_012230.1"/>
</dbReference>
<keyword evidence="3" id="KW-0614">Plasmid</keyword>
<feature type="region of interest" description="Disordered" evidence="2">
    <location>
        <begin position="25"/>
        <end position="82"/>
    </location>
</feature>
<sequence length="286" mass="33061">MKYNIITGLFVFLFLACNPDFNTNQKDIKHQSSKKRLKSNKKRLKSNKKRLKLKTETSLNQEEVPNQEANHKEEKEAKEKGINKKTENTLLNDLRNLIETAKKDNDKYTQKLKEESLSQYGILAFKDLFWLDGTNEQLSANTERSKAYRKRAYSILNTINDASLKNFSEIVMASGQTQGIFNALNSLGGTFEEIVNFLYPKKDNLGKLETLVLKKLKDSLENFLEIKKIASEMMHKLLLDYQNNTNRIQTDINELKSYADTLFNQMTKKTEEALKLKNAICSIEDL</sequence>
<evidence type="ECO:0000256" key="2">
    <source>
        <dbReference type="SAM" id="MobiDB-lite"/>
    </source>
</evidence>
<keyword evidence="4" id="KW-1185">Reference proteome</keyword>
<evidence type="ECO:0000313" key="4">
    <source>
        <dbReference type="Proteomes" id="UP000006166"/>
    </source>
</evidence>
<dbReference type="PROSITE" id="PS51257">
    <property type="entry name" value="PROKAR_LIPOPROTEIN"/>
    <property type="match status" value="1"/>
</dbReference>
<evidence type="ECO:0000256" key="1">
    <source>
        <dbReference type="SAM" id="Coils"/>
    </source>
</evidence>
<dbReference type="Proteomes" id="UP000006166">
    <property type="component" value="Plasmid SV1_lp28-4"/>
</dbReference>
<dbReference type="InterPro" id="IPR008421">
    <property type="entry name" value="Borrelia_lipoprotein_PFam54/60"/>
</dbReference>
<keyword evidence="1" id="KW-0175">Coiled coil</keyword>
<dbReference type="AlphaFoldDB" id="A0A806C5C4"/>
<evidence type="ECO:0000313" key="3">
    <source>
        <dbReference type="EMBL" id="ACN93501.1"/>
    </source>
</evidence>
<name>A0A806C5C4_9SPIR</name>
<organism evidence="3 4">
    <name type="scientific">Borreliella finlandensis</name>
    <dbReference type="NCBI Taxonomy" id="498741"/>
    <lineage>
        <taxon>Bacteria</taxon>
        <taxon>Pseudomonadati</taxon>
        <taxon>Spirochaetota</taxon>
        <taxon>Spirochaetia</taxon>
        <taxon>Spirochaetales</taxon>
        <taxon>Borreliaceae</taxon>
        <taxon>Borreliella</taxon>
    </lineage>
</organism>
<reference evidence="3 4" key="1">
    <citation type="journal article" date="2011" name="J. Bacteriol.">
        <title>Whole genome sequence of an unusual Borrelia burgdorferi sensu lato isolate.</title>
        <authorList>
            <person name="Casjens S.R."/>
            <person name="Fraser-Liggett C.M."/>
            <person name="Mongodin E.F."/>
            <person name="Qiu W.G."/>
            <person name="Dunn J.J."/>
            <person name="Luft B.J."/>
            <person name="Schutzer S.E."/>
        </authorList>
    </citation>
    <scope>NUCLEOTIDE SEQUENCE [LARGE SCALE GENOMIC DNA]</scope>
    <source>
        <strain evidence="3 4">SV1</strain>
    </source>
</reference>
<dbReference type="EMBL" id="CP001523">
    <property type="protein sequence ID" value="ACN93501.1"/>
    <property type="molecule type" value="Genomic_DNA"/>
</dbReference>
<protein>
    <submittedName>
        <fullName evidence="3">Borrelia virulent strain associated lipoprotein, paralogous family 60</fullName>
    </submittedName>
</protein>
<feature type="compositionally biased region" description="Basic residues" evidence="2">
    <location>
        <begin position="31"/>
        <end position="52"/>
    </location>
</feature>
<feature type="coiled-coil region" evidence="1">
    <location>
        <begin position="84"/>
        <end position="118"/>
    </location>
</feature>
<geneLocation type="plasmid" evidence="3 4">
    <name>SV1_lp28-4</name>
</geneLocation>
<feature type="compositionally biased region" description="Basic and acidic residues" evidence="2">
    <location>
        <begin position="69"/>
        <end position="82"/>
    </location>
</feature>
<accession>A0A806C5C4</accession>